<organism evidence="2 3">
    <name type="scientific">Dryococelus australis</name>
    <dbReference type="NCBI Taxonomy" id="614101"/>
    <lineage>
        <taxon>Eukaryota</taxon>
        <taxon>Metazoa</taxon>
        <taxon>Ecdysozoa</taxon>
        <taxon>Arthropoda</taxon>
        <taxon>Hexapoda</taxon>
        <taxon>Insecta</taxon>
        <taxon>Pterygota</taxon>
        <taxon>Neoptera</taxon>
        <taxon>Polyneoptera</taxon>
        <taxon>Phasmatodea</taxon>
        <taxon>Verophasmatodea</taxon>
        <taxon>Anareolatae</taxon>
        <taxon>Phasmatidae</taxon>
        <taxon>Eurycanthinae</taxon>
        <taxon>Dryococelus</taxon>
    </lineage>
</organism>
<dbReference type="Proteomes" id="UP001159363">
    <property type="component" value="Chromosome 7"/>
</dbReference>
<feature type="region of interest" description="Disordered" evidence="1">
    <location>
        <begin position="345"/>
        <end position="365"/>
    </location>
</feature>
<feature type="region of interest" description="Disordered" evidence="1">
    <location>
        <begin position="935"/>
        <end position="958"/>
    </location>
</feature>
<evidence type="ECO:0000313" key="2">
    <source>
        <dbReference type="EMBL" id="KAJ8877835.1"/>
    </source>
</evidence>
<feature type="region of interest" description="Disordered" evidence="1">
    <location>
        <begin position="770"/>
        <end position="844"/>
    </location>
</feature>
<sequence length="1040" mass="113750">MQRGGSTDGVVYRAVVEDREYPEKTTHTKAFTRVVSGLSTALCSASTVGAYVKQQAVEHPCVVSVEHVRGDPLRPCLLDRRGRPCNLCSAWEGTDSVNSCSHIVSHGNVTPRYLLVGGRELLSSSTPGRCDIHYTMMTASVNIRVLKDCFFRPSFHLAVENAEEMHSSNPALLTAMASEPLEKLSCARLHHRGSKLAPRSDLRSTQKTVAPFEFRAGLEIEMEFISNRRNCDARKCVVKPLLVQLHEVDAAPAITATFTWSNVSHNLSNKETRHSKMDYIAFPSEAREKYNYKPIVKSVGFDRTVKPAQRRKRYKPVKRLSRRGDEPLGTRASVARIAPSLQRLEHAKQARHTQGPLQRGLKSRRRCSEVQMEQRATSATCPTAASGMEPGTQWWETRNLNNAPSLLPAPGLLLQQPASRESLLQLPKSNQLRAANVSRLACAGRSAISCPRALIIRKQVMDWTWAWPWSTAPVNVEMFTRLSLTACPGTYLLASQPVDLAITNQELATACIRKPSQRSPGAISANHRKLYHREANPDFSKYKTRVLPRSVTFSTWPAEYQSHLVTPTIVSYQGNAEFTTRLLSVDISPARRLRTRESPASSRATPGSKQKRNYASYRLVQSGILATVAGSMCGCPGPDLILDFCGFPQSLQANAGMVTYHRPWPIPTCPLISEQLVPSLITSLSTTYLPKGCSRQMVETRRAGEDVEYPPTRDAAPVTSWTDSRDDGSTSAGYGCEGLSDDAEEYPEGRTSAGKASGKVEATVNGLWPKMSASTVHPDPGAGSPHREHAGTCGPPPRASEDGHSRLIWSSAEVNGREKRGIPERSRRPAASSGTIPTCEDPGAVPPGIGPGLGWCEAGDLTTTPPRPLRPGGADICLYNNAMFVSLVFVQLDHSELESDGDELGEALLSSRSLRGVTFAQRGKRTTHESSAFAWSDFGRPSKPEIRTVEPGSEPGPAQCVTAAPPHSVCYRLLTFRVIATPNTCSRHIRGDFESVLVLRYVSLPHPVRASEEEDRESLYDSGGSTSDGGRASVTKCEST</sequence>
<feature type="region of interest" description="Disordered" evidence="1">
    <location>
        <begin position="593"/>
        <end position="612"/>
    </location>
</feature>
<protein>
    <submittedName>
        <fullName evidence="2">Uncharacterized protein</fullName>
    </submittedName>
</protein>
<feature type="compositionally biased region" description="Basic and acidic residues" evidence="1">
    <location>
        <begin position="815"/>
        <end position="827"/>
    </location>
</feature>
<accession>A0ABQ9H0N3</accession>
<feature type="compositionally biased region" description="Polar residues" evidence="1">
    <location>
        <begin position="598"/>
        <end position="608"/>
    </location>
</feature>
<proteinExistence type="predicted"/>
<comment type="caution">
    <text evidence="2">The sequence shown here is derived from an EMBL/GenBank/DDBJ whole genome shotgun (WGS) entry which is preliminary data.</text>
</comment>
<feature type="region of interest" description="Disordered" evidence="1">
    <location>
        <begin position="1010"/>
        <end position="1040"/>
    </location>
</feature>
<reference evidence="2 3" key="1">
    <citation type="submission" date="2023-02" db="EMBL/GenBank/DDBJ databases">
        <title>LHISI_Scaffold_Assembly.</title>
        <authorList>
            <person name="Stuart O.P."/>
            <person name="Cleave R."/>
            <person name="Magrath M.J.L."/>
            <person name="Mikheyev A.S."/>
        </authorList>
    </citation>
    <scope>NUCLEOTIDE SEQUENCE [LARGE SCALE GENOMIC DNA]</scope>
    <source>
        <strain evidence="2">Daus_M_001</strain>
        <tissue evidence="2">Leg muscle</tissue>
    </source>
</reference>
<name>A0ABQ9H0N3_9NEOP</name>
<evidence type="ECO:0000256" key="1">
    <source>
        <dbReference type="SAM" id="MobiDB-lite"/>
    </source>
</evidence>
<keyword evidence="3" id="KW-1185">Reference proteome</keyword>
<dbReference type="EMBL" id="JARBHB010000008">
    <property type="protein sequence ID" value="KAJ8877835.1"/>
    <property type="molecule type" value="Genomic_DNA"/>
</dbReference>
<feature type="region of interest" description="Disordered" evidence="1">
    <location>
        <begin position="701"/>
        <end position="758"/>
    </location>
</feature>
<evidence type="ECO:0000313" key="3">
    <source>
        <dbReference type="Proteomes" id="UP001159363"/>
    </source>
</evidence>
<gene>
    <name evidence="2" type="ORF">PR048_022294</name>
</gene>